<keyword evidence="6 10" id="KW-0407">Ion channel</keyword>
<dbReference type="GO" id="GO:0046872">
    <property type="term" value="F:metal ion binding"/>
    <property type="evidence" value="ECO:0007669"/>
    <property type="project" value="UniProtKB-KW"/>
</dbReference>
<dbReference type="GO" id="GO:0140114">
    <property type="term" value="P:cellular detoxification of fluoride"/>
    <property type="evidence" value="ECO:0007669"/>
    <property type="project" value="UniProtKB-UniRule"/>
</dbReference>
<keyword evidence="5 10" id="KW-0472">Membrane</keyword>
<dbReference type="EMBL" id="PNHF01000008">
    <property type="protein sequence ID" value="PMC62593.1"/>
    <property type="molecule type" value="Genomic_DNA"/>
</dbReference>
<comment type="activity regulation">
    <text evidence="10">Na(+) is not transported, but it plays an essential structural role and its presence is essential for fluoride channel function.</text>
</comment>
<evidence type="ECO:0000256" key="4">
    <source>
        <dbReference type="ARBA" id="ARBA00022989"/>
    </source>
</evidence>
<comment type="subcellular location">
    <subcellularLocation>
        <location evidence="1 10">Cell membrane</location>
        <topology evidence="1 10">Multi-pass membrane protein</topology>
    </subcellularLocation>
</comment>
<evidence type="ECO:0000256" key="8">
    <source>
        <dbReference type="ARBA" id="ARBA00035585"/>
    </source>
</evidence>
<protein>
    <recommendedName>
        <fullName evidence="10">Fluoride-specific ion channel FluC</fullName>
    </recommendedName>
</protein>
<reference evidence="11 12" key="1">
    <citation type="submission" date="2017-09" db="EMBL/GenBank/DDBJ databases">
        <title>Bacterial strain isolated from the female urinary microbiota.</title>
        <authorList>
            <person name="Thomas-White K."/>
            <person name="Kumar N."/>
            <person name="Forster S."/>
            <person name="Putonti C."/>
            <person name="Lawley T."/>
            <person name="Wolfe A.J."/>
        </authorList>
    </citation>
    <scope>NUCLEOTIDE SEQUENCE [LARGE SCALE GENOMIC DNA]</scope>
    <source>
        <strain evidence="11 12">UMB0908</strain>
    </source>
</reference>
<evidence type="ECO:0000256" key="7">
    <source>
        <dbReference type="ARBA" id="ARBA00035120"/>
    </source>
</evidence>
<comment type="similarity">
    <text evidence="7 10">Belongs to the fluoride channel Fluc/FEX (TC 1.A.43) family.</text>
</comment>
<evidence type="ECO:0000256" key="10">
    <source>
        <dbReference type="HAMAP-Rule" id="MF_00454"/>
    </source>
</evidence>
<feature type="binding site" evidence="10">
    <location>
        <position position="94"/>
    </location>
    <ligand>
        <name>Na(+)</name>
        <dbReference type="ChEBI" id="CHEBI:29101"/>
        <note>structural</note>
    </ligand>
</feature>
<dbReference type="AlphaFoldDB" id="A0A2N6SZU5"/>
<feature type="transmembrane region" description="Helical" evidence="10">
    <location>
        <begin position="84"/>
        <end position="103"/>
    </location>
</feature>
<comment type="function">
    <text evidence="9 10">Fluoride-specific ion channel. Important for reducing fluoride concentration in the cell, thus reducing its toxicity.</text>
</comment>
<dbReference type="GO" id="GO:0005886">
    <property type="term" value="C:plasma membrane"/>
    <property type="evidence" value="ECO:0007669"/>
    <property type="project" value="UniProtKB-SubCell"/>
</dbReference>
<feature type="transmembrane region" description="Helical" evidence="10">
    <location>
        <begin position="109"/>
        <end position="129"/>
    </location>
</feature>
<keyword evidence="10" id="KW-0479">Metal-binding</keyword>
<keyword evidence="2 10" id="KW-1003">Cell membrane</keyword>
<dbReference type="Pfam" id="PF02537">
    <property type="entry name" value="CRCB"/>
    <property type="match status" value="1"/>
</dbReference>
<comment type="caution">
    <text evidence="11">The sequence shown here is derived from an EMBL/GenBank/DDBJ whole genome shotgun (WGS) entry which is preliminary data.</text>
</comment>
<accession>A0A2N6SZU5</accession>
<keyword evidence="10" id="KW-0406">Ion transport</keyword>
<keyword evidence="10" id="KW-0915">Sodium</keyword>
<proteinExistence type="inferred from homology"/>
<organism evidence="11 12">
    <name type="scientific">Corynebacterium xerosis</name>
    <dbReference type="NCBI Taxonomy" id="1725"/>
    <lineage>
        <taxon>Bacteria</taxon>
        <taxon>Bacillati</taxon>
        <taxon>Actinomycetota</taxon>
        <taxon>Actinomycetes</taxon>
        <taxon>Mycobacteriales</taxon>
        <taxon>Corynebacteriaceae</taxon>
        <taxon>Corynebacterium</taxon>
    </lineage>
</organism>
<dbReference type="InterPro" id="IPR003691">
    <property type="entry name" value="FluC"/>
</dbReference>
<dbReference type="HAMAP" id="MF_00454">
    <property type="entry name" value="FluC"/>
    <property type="match status" value="1"/>
</dbReference>
<evidence type="ECO:0000256" key="3">
    <source>
        <dbReference type="ARBA" id="ARBA00022692"/>
    </source>
</evidence>
<dbReference type="GO" id="GO:0062054">
    <property type="term" value="F:fluoride channel activity"/>
    <property type="evidence" value="ECO:0007669"/>
    <property type="project" value="UniProtKB-UniRule"/>
</dbReference>
<evidence type="ECO:0000313" key="12">
    <source>
        <dbReference type="Proteomes" id="UP000235363"/>
    </source>
</evidence>
<evidence type="ECO:0000256" key="5">
    <source>
        <dbReference type="ARBA" id="ARBA00023136"/>
    </source>
</evidence>
<dbReference type="STRING" id="1725.WU86_05455"/>
<evidence type="ECO:0000256" key="9">
    <source>
        <dbReference type="ARBA" id="ARBA00049940"/>
    </source>
</evidence>
<gene>
    <name evidence="10" type="primary">fluC</name>
    <name evidence="10" type="synonym">crcB</name>
    <name evidence="11" type="ORF">CJ204_04560</name>
</gene>
<feature type="transmembrane region" description="Helical" evidence="10">
    <location>
        <begin position="22"/>
        <end position="40"/>
    </location>
</feature>
<comment type="catalytic activity">
    <reaction evidence="8">
        <text>fluoride(in) = fluoride(out)</text>
        <dbReference type="Rhea" id="RHEA:76159"/>
        <dbReference type="ChEBI" id="CHEBI:17051"/>
    </reaction>
    <physiologicalReaction direction="left-to-right" evidence="8">
        <dbReference type="Rhea" id="RHEA:76160"/>
    </physiologicalReaction>
</comment>
<sequence>MRGVTTCTPSPAGETDRGRPRAYALVAAGSALGAVLRVLAGWSMGSLLDDTWSTVIVNVTGCFAIGVVAGLAARRPAMARWWPLLGPGLLGGFTTFSAFVVLLDGASELEAALLVVVTLGLCPLAAWLGEKAVTRAN</sequence>
<keyword evidence="10" id="KW-0813">Transport</keyword>
<evidence type="ECO:0000313" key="11">
    <source>
        <dbReference type="EMBL" id="PMC62593.1"/>
    </source>
</evidence>
<keyword evidence="4 10" id="KW-1133">Transmembrane helix</keyword>
<feature type="binding site" evidence="10">
    <location>
        <position position="91"/>
    </location>
    <ligand>
        <name>Na(+)</name>
        <dbReference type="ChEBI" id="CHEBI:29101"/>
        <note>structural</note>
    </ligand>
</feature>
<name>A0A2N6SZU5_9CORY</name>
<feature type="transmembrane region" description="Helical" evidence="10">
    <location>
        <begin position="52"/>
        <end position="72"/>
    </location>
</feature>
<evidence type="ECO:0000256" key="6">
    <source>
        <dbReference type="ARBA" id="ARBA00023303"/>
    </source>
</evidence>
<evidence type="ECO:0000256" key="2">
    <source>
        <dbReference type="ARBA" id="ARBA00022475"/>
    </source>
</evidence>
<keyword evidence="3 10" id="KW-0812">Transmembrane</keyword>
<dbReference type="Proteomes" id="UP000235363">
    <property type="component" value="Unassembled WGS sequence"/>
</dbReference>
<evidence type="ECO:0000256" key="1">
    <source>
        <dbReference type="ARBA" id="ARBA00004651"/>
    </source>
</evidence>